<dbReference type="PANTHER" id="PTHR30570">
    <property type="entry name" value="PERIPLASMIC PHOSPHATE BINDING COMPONENT OF PHOSPHATE ABC TRANSPORTER"/>
    <property type="match status" value="1"/>
</dbReference>
<feature type="region of interest" description="Disordered" evidence="1">
    <location>
        <begin position="502"/>
        <end position="538"/>
    </location>
</feature>
<keyword evidence="2" id="KW-0472">Membrane</keyword>
<evidence type="ECO:0008006" key="5">
    <source>
        <dbReference type="Google" id="ProtNLM"/>
    </source>
</evidence>
<dbReference type="Gene3D" id="3.30.1330.60">
    <property type="entry name" value="OmpA-like domain"/>
    <property type="match status" value="1"/>
</dbReference>
<dbReference type="eggNOG" id="COG2885">
    <property type="taxonomic scope" value="Bacteria"/>
</dbReference>
<dbReference type="EMBL" id="AZRA01000027">
    <property type="protein sequence ID" value="KDB53266.1"/>
    <property type="molecule type" value="Genomic_DNA"/>
</dbReference>
<dbReference type="InterPro" id="IPR036737">
    <property type="entry name" value="OmpA-like_sf"/>
</dbReference>
<dbReference type="SUPFAM" id="SSF53850">
    <property type="entry name" value="Periplasmic binding protein-like II"/>
    <property type="match status" value="1"/>
</dbReference>
<dbReference type="Proteomes" id="UP000026714">
    <property type="component" value="Unassembled WGS sequence"/>
</dbReference>
<dbReference type="AlphaFoldDB" id="A0A059KPA0"/>
<keyword evidence="2" id="KW-0812">Transmembrane</keyword>
<name>A0A059KPA0_9BURK</name>
<dbReference type="SUPFAM" id="SSF103088">
    <property type="entry name" value="OmpA-like"/>
    <property type="match status" value="1"/>
</dbReference>
<evidence type="ECO:0000256" key="1">
    <source>
        <dbReference type="SAM" id="MobiDB-lite"/>
    </source>
</evidence>
<reference evidence="3 4" key="1">
    <citation type="journal article" date="2014" name="FEMS Microbiol. Ecol.">
        <title>Sphaerotilus natans encrusted with nanoball-shaped Fe(III) oxide minerals formed by nitrate-reducing mixotrophic Fe(II) oxidation.</title>
        <authorList>
            <person name="Park S."/>
            <person name="Kim D.H."/>
            <person name="Lee J.H."/>
            <person name="Hur H.G."/>
        </authorList>
    </citation>
    <scope>NUCLEOTIDE SEQUENCE [LARGE SCALE GENOMIC DNA]</scope>
    <source>
        <strain evidence="3 4">DSM 6575</strain>
    </source>
</reference>
<feature type="transmembrane region" description="Helical" evidence="2">
    <location>
        <begin position="55"/>
        <end position="76"/>
    </location>
</feature>
<protein>
    <recommendedName>
        <fullName evidence="5">OmpA-like domain-containing protein</fullName>
    </recommendedName>
</protein>
<dbReference type="STRING" id="34103.SAMN05421778_101188"/>
<feature type="compositionally biased region" description="Low complexity" evidence="1">
    <location>
        <begin position="520"/>
        <end position="538"/>
    </location>
</feature>
<keyword evidence="4" id="KW-1185">Reference proteome</keyword>
<sequence length="538" mass="54511">MSRAVCTNLPAACSKAASRALLPLKSPDDRCPECGAALLPIDAAVEASPAGAARWLVPVVGVVLVATAGFFLSGLGGKSASESGVRAGAGAGLVTQAGATLEGQPPAAGLPATLTLHGAALLGPDLMAELVQAFLRADGLNDARRPDPTVPLLVARTSAGARLEFRLDPALSVSGAAGLRRVSVLGDDIGVDDITLGLDALAVVVHPDSPLRSLTPGQLRQRLLGRAGRADAVHLPADPALQALVSRQLLAGEGLPTALPAHADSRELLKAVAADPEAIGLVPLAEVGTARVLPVADASGAAWMPDAQTLAAERYPLTHRVVMHLPAGSDARLQRLASYLAGPAAQQRLASRLAVPAVPQLLAAGQPATAETLPAPRLPRDQTALIRQARLLGGRIGFEAGADTLDAVARAETERLGRLLAAGQIPRGAAILVLASANDPGGFCGNRTLSERRAAEVARVLGELGVKVDVVRGIGRLGPAGLDATPVATMERRAEIWISETPLRQPPPFRCSPGPGRAGEGAAEGATPVGASAAASAS</sequence>
<evidence type="ECO:0000256" key="2">
    <source>
        <dbReference type="SAM" id="Phobius"/>
    </source>
</evidence>
<comment type="caution">
    <text evidence="3">The sequence shown here is derived from an EMBL/GenBank/DDBJ whole genome shotgun (WGS) entry which is preliminary data.</text>
</comment>
<proteinExistence type="predicted"/>
<keyword evidence="2" id="KW-1133">Transmembrane helix</keyword>
<dbReference type="Gene3D" id="3.40.190.10">
    <property type="entry name" value="Periplasmic binding protein-like II"/>
    <property type="match status" value="1"/>
</dbReference>
<dbReference type="InterPro" id="IPR050811">
    <property type="entry name" value="Phosphate_ABC_transporter"/>
</dbReference>
<dbReference type="eggNOG" id="COG0226">
    <property type="taxonomic scope" value="Bacteria"/>
</dbReference>
<dbReference type="PANTHER" id="PTHR30570:SF1">
    <property type="entry name" value="PHOSPHATE-BINDING PROTEIN PSTS"/>
    <property type="match status" value="1"/>
</dbReference>
<dbReference type="RefSeq" id="WP_037479200.1">
    <property type="nucleotide sequence ID" value="NZ_AZRA01000027.1"/>
</dbReference>
<evidence type="ECO:0000313" key="3">
    <source>
        <dbReference type="EMBL" id="KDB53266.1"/>
    </source>
</evidence>
<organism evidence="3 4">
    <name type="scientific">Sphaerotilus natans subsp. natans DSM 6575</name>
    <dbReference type="NCBI Taxonomy" id="1286631"/>
    <lineage>
        <taxon>Bacteria</taxon>
        <taxon>Pseudomonadati</taxon>
        <taxon>Pseudomonadota</taxon>
        <taxon>Betaproteobacteria</taxon>
        <taxon>Burkholderiales</taxon>
        <taxon>Sphaerotilaceae</taxon>
        <taxon>Sphaerotilus</taxon>
    </lineage>
</organism>
<accession>A0A059KPA0</accession>
<evidence type="ECO:0000313" key="4">
    <source>
        <dbReference type="Proteomes" id="UP000026714"/>
    </source>
</evidence>
<gene>
    <name evidence="3" type="ORF">X805_11020</name>
</gene>